<keyword evidence="1" id="KW-0812">Transmembrane</keyword>
<organism evidence="2 3">
    <name type="scientific">Psychroflexus gondwanensis ACAM 44</name>
    <dbReference type="NCBI Taxonomy" id="1189619"/>
    <lineage>
        <taxon>Bacteria</taxon>
        <taxon>Pseudomonadati</taxon>
        <taxon>Bacteroidota</taxon>
        <taxon>Flavobacteriia</taxon>
        <taxon>Flavobacteriales</taxon>
        <taxon>Flavobacteriaceae</taxon>
        <taxon>Psychroflexus</taxon>
    </lineage>
</organism>
<protein>
    <submittedName>
        <fullName evidence="2">Uncharacterized protein</fullName>
    </submittedName>
</protein>
<dbReference type="AlphaFoldDB" id="N1WLF6"/>
<keyword evidence="1" id="KW-1133">Transmembrane helix</keyword>
<evidence type="ECO:0000313" key="2">
    <source>
        <dbReference type="EMBL" id="EMY79825.1"/>
    </source>
</evidence>
<sequence>MLALILMTNIDKQLFLKHFIPTKLEGNRKVMFENGSSITTKYKYEFKYFVRYLPGNYADYYSPEFIFKTDNDLKIKIIPIPNFYSFIYIPIAMVIFNYYEKIEKENIWTIVIALIVFVIFVQFILIIPSLLNIRKRVNEK</sequence>
<keyword evidence="3" id="KW-1185">Reference proteome</keyword>
<evidence type="ECO:0000313" key="3">
    <source>
        <dbReference type="Proteomes" id="UP000012317"/>
    </source>
</evidence>
<name>N1WLF6_9FLAO</name>
<comment type="caution">
    <text evidence="2">The sequence shown here is derived from an EMBL/GenBank/DDBJ whole genome shotgun (WGS) entry which is preliminary data.</text>
</comment>
<dbReference type="EMBL" id="APLF01000055">
    <property type="protein sequence ID" value="EMY79825.1"/>
    <property type="molecule type" value="Genomic_DNA"/>
</dbReference>
<evidence type="ECO:0000256" key="1">
    <source>
        <dbReference type="SAM" id="Phobius"/>
    </source>
</evidence>
<reference evidence="2 3" key="1">
    <citation type="journal article" date="2014" name="Genome Biol. Evol.">
        <title>Extensive gene acquisition in the extremely psychrophilic bacterial species Psychroflexus torquis and the link to sea-ice ecosystem specialism.</title>
        <authorList>
            <person name="Feng S."/>
            <person name="Powell S.M."/>
            <person name="Wilson R."/>
            <person name="Bowman J.P."/>
        </authorList>
    </citation>
    <scope>NUCLEOTIDE SEQUENCE [LARGE SCALE GENOMIC DNA]</scope>
    <source>
        <strain evidence="2 3">ACAM 44</strain>
    </source>
</reference>
<accession>N1WLF6</accession>
<keyword evidence="1" id="KW-0472">Membrane</keyword>
<feature type="transmembrane region" description="Helical" evidence="1">
    <location>
        <begin position="83"/>
        <end position="100"/>
    </location>
</feature>
<proteinExistence type="predicted"/>
<dbReference type="Proteomes" id="UP000012317">
    <property type="component" value="Unassembled WGS sequence"/>
</dbReference>
<gene>
    <name evidence="2" type="ORF">pgond44_14988</name>
</gene>
<feature type="non-terminal residue" evidence="2">
    <location>
        <position position="140"/>
    </location>
</feature>
<feature type="transmembrane region" description="Helical" evidence="1">
    <location>
        <begin position="106"/>
        <end position="131"/>
    </location>
</feature>
<dbReference type="eggNOG" id="ENOG5030U1Z">
    <property type="taxonomic scope" value="Bacteria"/>
</dbReference>